<proteinExistence type="predicted"/>
<dbReference type="PROSITE" id="PS50977">
    <property type="entry name" value="HTH_TETR_2"/>
    <property type="match status" value="1"/>
</dbReference>
<dbReference type="RefSeq" id="WP_217634198.1">
    <property type="nucleotide sequence ID" value="NZ_FMYF01000012.1"/>
</dbReference>
<dbReference type="InterPro" id="IPR001647">
    <property type="entry name" value="HTH_TetR"/>
</dbReference>
<dbReference type="SUPFAM" id="SSF48498">
    <property type="entry name" value="Tetracyclin repressor-like, C-terminal domain"/>
    <property type="match status" value="1"/>
</dbReference>
<dbReference type="EMBL" id="FMYF01000012">
    <property type="protein sequence ID" value="SDB96147.1"/>
    <property type="molecule type" value="Genomic_DNA"/>
</dbReference>
<reference evidence="4 5" key="1">
    <citation type="submission" date="2016-06" db="EMBL/GenBank/DDBJ databases">
        <authorList>
            <person name="Olsen C.W."/>
            <person name="Carey S."/>
            <person name="Hinshaw L."/>
            <person name="Karasin A.I."/>
        </authorList>
    </citation>
    <scope>NUCLEOTIDE SEQUENCE [LARGE SCALE GENOMIC DNA]</scope>
    <source>
        <strain evidence="4 5">LZ-22</strain>
    </source>
</reference>
<sequence length="228" mass="24831">MTDMSITPRRAETRQRLMDGAMEVFAERGVLAASVEEICDRAGFTRGAFYSNFGSKNDLVLAMLEHDRDLSRAAVGQVAGSTLVQDVTAHPENLATYIGQAVRGILPHSRTGREWIMSVTEVRLYAAREPEIRAAYLAYRRASLADLLAGLVAIVESGGWEFAMPLDSVAEVVDTMYGSSILQALLLDPDGTDEERTHEALRPFVDLLAAIVRPAAAPQPKELEADVA</sequence>
<dbReference type="PANTHER" id="PTHR30055">
    <property type="entry name" value="HTH-TYPE TRANSCRIPTIONAL REGULATOR RUTR"/>
    <property type="match status" value="1"/>
</dbReference>
<feature type="domain" description="HTH tetR-type" evidence="3">
    <location>
        <begin position="11"/>
        <end position="71"/>
    </location>
</feature>
<protein>
    <submittedName>
        <fullName evidence="4">DNA-binding transcriptional regulator, AcrR family</fullName>
    </submittedName>
</protein>
<dbReference type="InterPro" id="IPR050109">
    <property type="entry name" value="HTH-type_TetR-like_transc_reg"/>
</dbReference>
<dbReference type="Pfam" id="PF00440">
    <property type="entry name" value="TetR_N"/>
    <property type="match status" value="1"/>
</dbReference>
<dbReference type="Gene3D" id="1.10.357.10">
    <property type="entry name" value="Tetracycline Repressor, domain 2"/>
    <property type="match status" value="1"/>
</dbReference>
<evidence type="ECO:0000256" key="2">
    <source>
        <dbReference type="PROSITE-ProRule" id="PRU00335"/>
    </source>
</evidence>
<dbReference type="SUPFAM" id="SSF46689">
    <property type="entry name" value="Homeodomain-like"/>
    <property type="match status" value="1"/>
</dbReference>
<dbReference type="GO" id="GO:0000976">
    <property type="term" value="F:transcription cis-regulatory region binding"/>
    <property type="evidence" value="ECO:0007669"/>
    <property type="project" value="TreeGrafter"/>
</dbReference>
<keyword evidence="5" id="KW-1185">Reference proteome</keyword>
<name>A0A1G6HPC0_9ACTN</name>
<evidence type="ECO:0000313" key="4">
    <source>
        <dbReference type="EMBL" id="SDB96147.1"/>
    </source>
</evidence>
<dbReference type="InterPro" id="IPR009057">
    <property type="entry name" value="Homeodomain-like_sf"/>
</dbReference>
<accession>A0A1G6HPC0</accession>
<evidence type="ECO:0000259" key="3">
    <source>
        <dbReference type="PROSITE" id="PS50977"/>
    </source>
</evidence>
<evidence type="ECO:0000256" key="1">
    <source>
        <dbReference type="ARBA" id="ARBA00023125"/>
    </source>
</evidence>
<dbReference type="PANTHER" id="PTHR30055:SF241">
    <property type="entry name" value="TRANSCRIPTIONAL REGULATORY PROTEIN"/>
    <property type="match status" value="1"/>
</dbReference>
<dbReference type="PRINTS" id="PR00455">
    <property type="entry name" value="HTHTETR"/>
</dbReference>
<gene>
    <name evidence="4" type="ORF">GA0111570_1121</name>
</gene>
<dbReference type="GO" id="GO:0003700">
    <property type="term" value="F:DNA-binding transcription factor activity"/>
    <property type="evidence" value="ECO:0007669"/>
    <property type="project" value="TreeGrafter"/>
</dbReference>
<feature type="DNA-binding region" description="H-T-H motif" evidence="2">
    <location>
        <begin position="34"/>
        <end position="53"/>
    </location>
</feature>
<dbReference type="Proteomes" id="UP000199086">
    <property type="component" value="Unassembled WGS sequence"/>
</dbReference>
<dbReference type="AlphaFoldDB" id="A0A1G6HPC0"/>
<evidence type="ECO:0000313" key="5">
    <source>
        <dbReference type="Proteomes" id="UP000199086"/>
    </source>
</evidence>
<dbReference type="STRING" id="1577474.GA0111570_1121"/>
<keyword evidence="1 2" id="KW-0238">DNA-binding</keyword>
<organism evidence="4 5">
    <name type="scientific">Raineyella antarctica</name>
    <dbReference type="NCBI Taxonomy" id="1577474"/>
    <lineage>
        <taxon>Bacteria</taxon>
        <taxon>Bacillati</taxon>
        <taxon>Actinomycetota</taxon>
        <taxon>Actinomycetes</taxon>
        <taxon>Propionibacteriales</taxon>
        <taxon>Propionibacteriaceae</taxon>
        <taxon>Raineyella</taxon>
    </lineage>
</organism>
<dbReference type="InterPro" id="IPR036271">
    <property type="entry name" value="Tet_transcr_reg_TetR-rel_C_sf"/>
</dbReference>